<dbReference type="PANTHER" id="PTHR38654:SF1">
    <property type="entry name" value="BUCKY BALL"/>
    <property type="match status" value="1"/>
</dbReference>
<feature type="region of interest" description="Disordered" evidence="1">
    <location>
        <begin position="146"/>
        <end position="166"/>
    </location>
</feature>
<dbReference type="Proteomes" id="UP000694580">
    <property type="component" value="Chromosome 4"/>
</dbReference>
<reference evidence="2" key="2">
    <citation type="submission" date="2025-08" db="UniProtKB">
        <authorList>
            <consortium name="Ensembl"/>
        </authorList>
    </citation>
    <scope>IDENTIFICATION</scope>
</reference>
<feature type="region of interest" description="Disordered" evidence="1">
    <location>
        <begin position="533"/>
        <end position="622"/>
    </location>
</feature>
<protein>
    <recommendedName>
        <fullName evidence="4">Bucky ball</fullName>
    </recommendedName>
</protein>
<evidence type="ECO:0008006" key="4">
    <source>
        <dbReference type="Google" id="ProtNLM"/>
    </source>
</evidence>
<dbReference type="GeneTree" id="ENSGT00940000171744"/>
<reference evidence="2 3" key="1">
    <citation type="submission" date="2020-06" db="EMBL/GenBank/DDBJ databases">
        <authorList>
            <consortium name="Wellcome Sanger Institute Data Sharing"/>
        </authorList>
    </citation>
    <scope>NUCLEOTIDE SEQUENCE [LARGE SCALE GENOMIC DNA]</scope>
</reference>
<evidence type="ECO:0000313" key="3">
    <source>
        <dbReference type="Proteomes" id="UP000694580"/>
    </source>
</evidence>
<accession>A0AAY4A1L4</accession>
<dbReference type="Ensembl" id="ENSDCDT00010002774.1">
    <property type="protein sequence ID" value="ENSDCDP00010002669.1"/>
    <property type="gene ID" value="ENSDCDG00010001280.1"/>
</dbReference>
<name>A0AAY4A1L4_9TELE</name>
<evidence type="ECO:0000256" key="1">
    <source>
        <dbReference type="SAM" id="MobiDB-lite"/>
    </source>
</evidence>
<dbReference type="InterPro" id="IPR053309">
    <property type="entry name" value="Balbiani_Body_Formation"/>
</dbReference>
<sequence length="641" mass="71696">MEDISSPSHSLGVGQPHQHAVNHTRPFFYVQPPSQPYYMYQWNMSPYGHCGFPGSALPFGRPFMTAYQYMQLPGYVVPHAPIQPIDYRRIGTPHFPTTAVSDICFRSQLEQCSVRRETSCSEAQTDPSDMIGMLTDRLDNLKTSEKPEELTGLSCERSPPTQTGCSMEEEKLGTLNSLGELSLPRTLHFANETLDAPANLQSTFTESSPAVPPIMSAQGRFDWSSFRDDCLTEKKAVSEKVCLVGAKDLKPAVDNVGSHCADKTGKPPDPDSGVYESDVVTHTRDTQATCSSFDGPGGTLGNELGNSSLTEVTADVEDLPYRILRLPCNKATTGLLEKETELLWYSDTMSNLVPRLSSFGSPFYSYYPQVELERQSVLSLSIDELSSREEVFSTDVEDLDHMSGHIYVGGRSMAQETSNLCFPGRKEEPNGHVGKEICAVCQNCVSCGMSLVDQSEERACREFSRSHPVAEELENTEHFNEEYGAELGASSKIRTLVSFDRSLKYGLKRDYCKDQFGIVDLVEQEQGPECCGHKAMARGDKNKGRSQRNAPSKPHSEKQWSERTVASNLESWGGCEGKHRPKPRKPVNGNQEQGRPMHRRASCKKFLQQKPRRKEYDDYEEADFFHFQRGRGSTKKRGTRY</sequence>
<proteinExistence type="predicted"/>
<dbReference type="AlphaFoldDB" id="A0AAY4A1L4"/>
<organism evidence="2 3">
    <name type="scientific">Denticeps clupeoides</name>
    <name type="common">denticle herring</name>
    <dbReference type="NCBI Taxonomy" id="299321"/>
    <lineage>
        <taxon>Eukaryota</taxon>
        <taxon>Metazoa</taxon>
        <taxon>Chordata</taxon>
        <taxon>Craniata</taxon>
        <taxon>Vertebrata</taxon>
        <taxon>Euteleostomi</taxon>
        <taxon>Actinopterygii</taxon>
        <taxon>Neopterygii</taxon>
        <taxon>Teleostei</taxon>
        <taxon>Clupei</taxon>
        <taxon>Clupeiformes</taxon>
        <taxon>Denticipitoidei</taxon>
        <taxon>Denticipitidae</taxon>
        <taxon>Denticeps</taxon>
    </lineage>
</organism>
<gene>
    <name evidence="2" type="primary">buc</name>
</gene>
<reference evidence="2" key="3">
    <citation type="submission" date="2025-09" db="UniProtKB">
        <authorList>
            <consortium name="Ensembl"/>
        </authorList>
    </citation>
    <scope>IDENTIFICATION</scope>
</reference>
<dbReference type="PANTHER" id="PTHR38654">
    <property type="entry name" value="BUCKY BALL-RELATED"/>
    <property type="match status" value="1"/>
</dbReference>
<keyword evidence="3" id="KW-1185">Reference proteome</keyword>
<evidence type="ECO:0000313" key="2">
    <source>
        <dbReference type="Ensembl" id="ENSDCDP00010002669.1"/>
    </source>
</evidence>